<dbReference type="PROSITE" id="PS51318">
    <property type="entry name" value="TAT"/>
    <property type="match status" value="1"/>
</dbReference>
<evidence type="ECO:0000313" key="3">
    <source>
        <dbReference type="Proteomes" id="UP000316092"/>
    </source>
</evidence>
<gene>
    <name evidence="2" type="ORF">FNU79_13185</name>
</gene>
<organism evidence="2 3">
    <name type="scientific">Deinococcus detaillensis</name>
    <dbReference type="NCBI Taxonomy" id="2592048"/>
    <lineage>
        <taxon>Bacteria</taxon>
        <taxon>Thermotogati</taxon>
        <taxon>Deinococcota</taxon>
        <taxon>Deinococci</taxon>
        <taxon>Deinococcales</taxon>
        <taxon>Deinococcaceae</taxon>
        <taxon>Deinococcus</taxon>
    </lineage>
</organism>
<proteinExistence type="predicted"/>
<comment type="caution">
    <text evidence="2">The sequence shown here is derived from an EMBL/GenBank/DDBJ whole genome shotgun (WGS) entry which is preliminary data.</text>
</comment>
<dbReference type="InterPro" id="IPR006311">
    <property type="entry name" value="TAT_signal"/>
</dbReference>
<protein>
    <recommendedName>
        <fullName evidence="4">Histidine phosphatase family protein</fullName>
    </recommendedName>
</protein>
<dbReference type="OrthoDB" id="8448116at2"/>
<dbReference type="EMBL" id="VKDB01000016">
    <property type="protein sequence ID" value="TSA82521.1"/>
    <property type="molecule type" value="Genomic_DNA"/>
</dbReference>
<dbReference type="AlphaFoldDB" id="A0A553URE1"/>
<name>A0A553URE1_9DEIO</name>
<feature type="region of interest" description="Disordered" evidence="1">
    <location>
        <begin position="59"/>
        <end position="78"/>
    </location>
</feature>
<accession>A0A553URE1</accession>
<keyword evidence="3" id="KW-1185">Reference proteome</keyword>
<sequence>MNRPEPQHRQPSRRTFLEWVGLGLLSLPAASSFQNSALAAGLKPTHSAAVPKIMLIRHAEKPNGDGSGPLGITAAGQPDSESLTVRGWQRAGALTQLFSQPSLLADIHYSALSQPTRLFASAIGKGSASQRPAETLTPLAERLGIALEQPYPKTQTDLLGQMLGAAARQGGAQGAALVAWEHTLIPELARAITGQPDLIPAHSIPAQWPDERFDLIWMLNWQAGSQQFSLTQIDQRLLAGDAGL</sequence>
<dbReference type="RefSeq" id="WP_143721286.1">
    <property type="nucleotide sequence ID" value="NZ_VKDB01000016.1"/>
</dbReference>
<evidence type="ECO:0000256" key="1">
    <source>
        <dbReference type="SAM" id="MobiDB-lite"/>
    </source>
</evidence>
<reference evidence="2 3" key="1">
    <citation type="submission" date="2019-07" db="EMBL/GenBank/DDBJ databases">
        <title>Deinococcus detaillus sp. nov., isolated from humus soil in Antarctica.</title>
        <authorList>
            <person name="Zhang K."/>
        </authorList>
    </citation>
    <scope>NUCLEOTIDE SEQUENCE [LARGE SCALE GENOMIC DNA]</scope>
    <source>
        <strain evidence="2 3">H1</strain>
    </source>
</reference>
<evidence type="ECO:0008006" key="4">
    <source>
        <dbReference type="Google" id="ProtNLM"/>
    </source>
</evidence>
<evidence type="ECO:0000313" key="2">
    <source>
        <dbReference type="EMBL" id="TSA82521.1"/>
    </source>
</evidence>
<dbReference type="Proteomes" id="UP000316092">
    <property type="component" value="Unassembled WGS sequence"/>
</dbReference>